<gene>
    <name evidence="1" type="ORF">BU14_2237s0001</name>
</gene>
<dbReference type="EMBL" id="KV920080">
    <property type="protein sequence ID" value="OSX68792.1"/>
    <property type="molecule type" value="Genomic_DNA"/>
</dbReference>
<sequence>MRKPDVTMVEEPVPGELRLIDLPDDLLQRIVGELWKVRSVRNQRVVQRSPSWLATARTCRTLRDACYAAVRAVAVTYDARKCRCGPDDKASPTAHRDSVVSFLRRAPNLREVHLGDPIFPADHAFYDAFLPTLPSLPLVALRGVSTKHAAGLDALSALSAKPLGTLEVVVYPFDEGALVALGALLGRLSALRSVRVLTLTVRCVIFREPGPLPALLADTPPWPALRSLTVRAVADADTVAAVACAFPALHVLSLPLVWPHTALEGLANPAVLPSLRRVDVNLGIGGRGGGGRTPWRPCTLPPAKRWRVGCVVGTSRL</sequence>
<accession>A0A1X6NJR0</accession>
<evidence type="ECO:0008006" key="3">
    <source>
        <dbReference type="Google" id="ProtNLM"/>
    </source>
</evidence>
<organism evidence="1 2">
    <name type="scientific">Porphyra umbilicalis</name>
    <name type="common">Purple laver</name>
    <name type="synonym">Red alga</name>
    <dbReference type="NCBI Taxonomy" id="2786"/>
    <lineage>
        <taxon>Eukaryota</taxon>
        <taxon>Rhodophyta</taxon>
        <taxon>Bangiophyceae</taxon>
        <taxon>Bangiales</taxon>
        <taxon>Bangiaceae</taxon>
        <taxon>Porphyra</taxon>
    </lineage>
</organism>
<evidence type="ECO:0000313" key="1">
    <source>
        <dbReference type="EMBL" id="OSX68792.1"/>
    </source>
</evidence>
<evidence type="ECO:0000313" key="2">
    <source>
        <dbReference type="Proteomes" id="UP000218209"/>
    </source>
</evidence>
<keyword evidence="2" id="KW-1185">Reference proteome</keyword>
<name>A0A1X6NJR0_PORUM</name>
<protein>
    <recommendedName>
        <fullName evidence="3">F-box domain-containing protein</fullName>
    </recommendedName>
</protein>
<dbReference type="Proteomes" id="UP000218209">
    <property type="component" value="Unassembled WGS sequence"/>
</dbReference>
<reference evidence="1 2" key="1">
    <citation type="submission" date="2017-03" db="EMBL/GenBank/DDBJ databases">
        <title>WGS assembly of Porphyra umbilicalis.</title>
        <authorList>
            <person name="Brawley S.H."/>
            <person name="Blouin N.A."/>
            <person name="Ficko-Blean E."/>
            <person name="Wheeler G.L."/>
            <person name="Lohr M."/>
            <person name="Goodson H.V."/>
            <person name="Jenkins J.W."/>
            <person name="Blaby-Haas C.E."/>
            <person name="Helliwell K.E."/>
            <person name="Chan C."/>
            <person name="Marriage T."/>
            <person name="Bhattacharya D."/>
            <person name="Klein A.S."/>
            <person name="Badis Y."/>
            <person name="Brodie J."/>
            <person name="Cao Y."/>
            <person name="Collen J."/>
            <person name="Dittami S.M."/>
            <person name="Gachon C.M."/>
            <person name="Green B.R."/>
            <person name="Karpowicz S."/>
            <person name="Kim J.W."/>
            <person name="Kudahl U."/>
            <person name="Lin S."/>
            <person name="Michel G."/>
            <person name="Mittag M."/>
            <person name="Olson B.J."/>
            <person name="Pangilinan J."/>
            <person name="Peng Y."/>
            <person name="Qiu H."/>
            <person name="Shu S."/>
            <person name="Singer J.T."/>
            <person name="Smith A.G."/>
            <person name="Sprecher B.N."/>
            <person name="Wagner V."/>
            <person name="Wang W."/>
            <person name="Wang Z.-Y."/>
            <person name="Yan J."/>
            <person name="Yarish C."/>
            <person name="Zoeuner-Riek S."/>
            <person name="Zhuang Y."/>
            <person name="Zou Y."/>
            <person name="Lindquist E.A."/>
            <person name="Grimwood J."/>
            <person name="Barry K."/>
            <person name="Rokhsar D.S."/>
            <person name="Schmutz J."/>
            <person name="Stiller J.W."/>
            <person name="Grossman A.R."/>
            <person name="Prochnik S.E."/>
        </authorList>
    </citation>
    <scope>NUCLEOTIDE SEQUENCE [LARGE SCALE GENOMIC DNA]</scope>
    <source>
        <strain evidence="1">4086291</strain>
    </source>
</reference>
<dbReference type="AlphaFoldDB" id="A0A1X6NJR0"/>
<proteinExistence type="predicted"/>